<dbReference type="EMBL" id="LCZJ02000037">
    <property type="protein sequence ID" value="KTD84036.1"/>
    <property type="molecule type" value="Genomic_DNA"/>
</dbReference>
<name>A0A0W1ARS8_9BACL</name>
<keyword evidence="6" id="KW-1185">Reference proteome</keyword>
<proteinExistence type="inferred from homology"/>
<dbReference type="Pfam" id="PF13556">
    <property type="entry name" value="HTH_30"/>
    <property type="match status" value="1"/>
</dbReference>
<sequence length="388" mass="44889">MRGLTKEIAMEIVRRTMHVIGYNVNVMDKRGRIIGSGDGKRLGQSHEGAVLAIERRGRFEIDQESAARLQGVLPGTNLVIEFENEIVGVIGITGDPKEVTKYGELVKMTAEMYLAHMKLLEQAQWDKRMKENFLLAVMNGDAGNVKTLRHQAQQIHFQVDKPHIACIIELIDRNEEELMATMKRVTDVLEGRPAVQLITIRKARQVVLIKEHLHERKPHTDICEGIHQIRRWLDVKEISPLRIAVGKPFTGIQGMMKSIQSAEDTMRAGYAIYPDEPVYYATDLLLETMVVPSVHHWMSEELLQLWAHFMEEDRSGELQQTLDLFYFENGEQQHIAERLRIHRNTLRYRLQRITELTGKDPRNYQELFLLMSARWLYLLEHSAMSCDE</sequence>
<comment type="similarity">
    <text evidence="1">Belongs to the CdaR family.</text>
</comment>
<reference evidence="5 6" key="1">
    <citation type="journal article" date="2015" name="Int. Biodeterior. Biodegradation">
        <title>Physiological and genetic screening methods for the isolation of methyl tert-butyl ether-degrading bacteria for bioremediation purposes.</title>
        <authorList>
            <person name="Guisado I.M."/>
            <person name="Purswani J."/>
            <person name="Gonzalez Lopez J."/>
            <person name="Pozo C."/>
        </authorList>
    </citation>
    <scope>NUCLEOTIDE SEQUENCE [LARGE SCALE GENOMIC DNA]</scope>
    <source>
        <strain evidence="5 6">SH7</strain>
    </source>
</reference>
<feature type="domain" description="PucR C-terminal helix-turn-helix" evidence="3">
    <location>
        <begin position="319"/>
        <end position="372"/>
    </location>
</feature>
<evidence type="ECO:0000256" key="1">
    <source>
        <dbReference type="ARBA" id="ARBA00006754"/>
    </source>
</evidence>
<dbReference type="InterPro" id="IPR008599">
    <property type="entry name" value="Diacid_rec"/>
</dbReference>
<evidence type="ECO:0000313" key="6">
    <source>
        <dbReference type="Proteomes" id="UP000054709"/>
    </source>
</evidence>
<dbReference type="Pfam" id="PF17853">
    <property type="entry name" value="GGDEF_2"/>
    <property type="match status" value="1"/>
</dbReference>
<dbReference type="InterPro" id="IPR041522">
    <property type="entry name" value="CdaR_GGDEF"/>
</dbReference>
<dbReference type="Proteomes" id="UP000054709">
    <property type="component" value="Unassembled WGS sequence"/>
</dbReference>
<accession>A0A0W1ARS8</accession>
<evidence type="ECO:0000259" key="2">
    <source>
        <dbReference type="Pfam" id="PF05651"/>
    </source>
</evidence>
<organism evidence="5 6">
    <name type="scientific">Paenibacillus etheri</name>
    <dbReference type="NCBI Taxonomy" id="1306852"/>
    <lineage>
        <taxon>Bacteria</taxon>
        <taxon>Bacillati</taxon>
        <taxon>Bacillota</taxon>
        <taxon>Bacilli</taxon>
        <taxon>Bacillales</taxon>
        <taxon>Paenibacillaceae</taxon>
        <taxon>Paenibacillus</taxon>
    </lineage>
</organism>
<dbReference type="RefSeq" id="WP_060626111.1">
    <property type="nucleotide sequence ID" value="NZ_LCZJ02000037.1"/>
</dbReference>
<dbReference type="Pfam" id="PF05651">
    <property type="entry name" value="Diacid_rec"/>
    <property type="match status" value="1"/>
</dbReference>
<evidence type="ECO:0000313" key="5">
    <source>
        <dbReference type="EMBL" id="KTD84036.1"/>
    </source>
</evidence>
<dbReference type="InterPro" id="IPR051448">
    <property type="entry name" value="CdaR-like_regulators"/>
</dbReference>
<dbReference type="InterPro" id="IPR042070">
    <property type="entry name" value="PucR_C-HTH_sf"/>
</dbReference>
<protein>
    <submittedName>
        <fullName evidence="5">Carbohydrate diacid regulator</fullName>
    </submittedName>
</protein>
<comment type="caution">
    <text evidence="5">The sequence shown here is derived from an EMBL/GenBank/DDBJ whole genome shotgun (WGS) entry which is preliminary data.</text>
</comment>
<dbReference type="PANTHER" id="PTHR33744">
    <property type="entry name" value="CARBOHYDRATE DIACID REGULATOR"/>
    <property type="match status" value="1"/>
</dbReference>
<dbReference type="PANTHER" id="PTHR33744:SF15">
    <property type="entry name" value="CARBOHYDRATE DIACID REGULATOR"/>
    <property type="match status" value="1"/>
</dbReference>
<evidence type="ECO:0000259" key="4">
    <source>
        <dbReference type="Pfam" id="PF17853"/>
    </source>
</evidence>
<dbReference type="InterPro" id="IPR025736">
    <property type="entry name" value="PucR_C-HTH_dom"/>
</dbReference>
<feature type="domain" description="CdaR GGDEF-like" evidence="4">
    <location>
        <begin position="145"/>
        <end position="268"/>
    </location>
</feature>
<dbReference type="OrthoDB" id="9792148at2"/>
<dbReference type="AlphaFoldDB" id="A0A0W1ARS8"/>
<dbReference type="Gene3D" id="1.10.10.2840">
    <property type="entry name" value="PucR C-terminal helix-turn-helix domain"/>
    <property type="match status" value="1"/>
</dbReference>
<feature type="domain" description="Putative sugar diacid recognition" evidence="2">
    <location>
        <begin position="4"/>
        <end position="135"/>
    </location>
</feature>
<gene>
    <name evidence="5" type="ORF">UQ64_28150</name>
</gene>
<evidence type="ECO:0000259" key="3">
    <source>
        <dbReference type="Pfam" id="PF13556"/>
    </source>
</evidence>